<comment type="caution">
    <text evidence="1">The sequence shown here is derived from an EMBL/GenBank/DDBJ whole genome shotgun (WGS) entry which is preliminary data.</text>
</comment>
<dbReference type="EMBL" id="JAOQJL010000073">
    <property type="protein sequence ID" value="MCU6767312.1"/>
    <property type="molecule type" value="Genomic_DNA"/>
</dbReference>
<accession>A0ABT2U0E6</accession>
<dbReference type="RefSeq" id="WP_226853774.1">
    <property type="nucleotide sequence ID" value="NZ_JAOQJL010000073.1"/>
</dbReference>
<keyword evidence="2" id="KW-1185">Reference proteome</keyword>
<reference evidence="1 2" key="1">
    <citation type="journal article" date="2021" name="ISME Commun">
        <title>Automated analysis of genomic sequences facilitates high-throughput and comprehensive description of bacteria.</title>
        <authorList>
            <person name="Hitch T.C.A."/>
        </authorList>
    </citation>
    <scope>NUCLEOTIDE SEQUENCE [LARGE SCALE GENOMIC DNA]</scope>
    <source>
        <strain evidence="1 2">Sanger_23</strain>
    </source>
</reference>
<sequence>MPEELEPKQPINGKELKIEASLSWKMNDGKIRFQVSSNIPEETPLMFTLRGKEYTAQCKSVAGNRISISEWFSDRGNPMKNGFYTIDVSCPIYSVLPEKIKKIFGERNRNICGQYVKFEPVGGNTIHFSYGLVLKNSKVQVIDMQQRISAL</sequence>
<evidence type="ECO:0000313" key="2">
    <source>
        <dbReference type="Proteomes" id="UP001652409"/>
    </source>
</evidence>
<name>A0ABT2U0E6_9FIRM</name>
<dbReference type="Proteomes" id="UP001652409">
    <property type="component" value="Unassembled WGS sequence"/>
</dbReference>
<protein>
    <submittedName>
        <fullName evidence="1">Uncharacterized protein</fullName>
    </submittedName>
</protein>
<organism evidence="1 2">
    <name type="scientific">Blautia ammoniilytica</name>
    <dbReference type="NCBI Taxonomy" id="2981782"/>
    <lineage>
        <taxon>Bacteria</taxon>
        <taxon>Bacillati</taxon>
        <taxon>Bacillota</taxon>
        <taxon>Clostridia</taxon>
        <taxon>Lachnospirales</taxon>
        <taxon>Lachnospiraceae</taxon>
        <taxon>Blautia</taxon>
    </lineage>
</organism>
<gene>
    <name evidence="1" type="ORF">OCV61_18320</name>
</gene>
<proteinExistence type="predicted"/>
<evidence type="ECO:0000313" key="1">
    <source>
        <dbReference type="EMBL" id="MCU6767312.1"/>
    </source>
</evidence>